<evidence type="ECO:0000313" key="5">
    <source>
        <dbReference type="EMBL" id="TLQ49255.1"/>
    </source>
</evidence>
<keyword evidence="2" id="KW-0238">DNA-binding</keyword>
<dbReference type="Pfam" id="PF12802">
    <property type="entry name" value="MarR_2"/>
    <property type="match status" value="1"/>
</dbReference>
<proteinExistence type="predicted"/>
<dbReference type="InterPro" id="IPR036390">
    <property type="entry name" value="WH_DNA-bd_sf"/>
</dbReference>
<dbReference type="OrthoDB" id="1903871at2"/>
<name>A0A5R9EJS4_9LACT</name>
<dbReference type="SUPFAM" id="SSF46785">
    <property type="entry name" value="Winged helix' DNA-binding domain"/>
    <property type="match status" value="1"/>
</dbReference>
<protein>
    <submittedName>
        <fullName evidence="5">MarR family transcriptional regulator</fullName>
    </submittedName>
</protein>
<evidence type="ECO:0000313" key="6">
    <source>
        <dbReference type="Proteomes" id="UP000306420"/>
    </source>
</evidence>
<gene>
    <name evidence="5" type="ORF">FEZ33_01075</name>
</gene>
<dbReference type="PROSITE" id="PS01117">
    <property type="entry name" value="HTH_MARR_1"/>
    <property type="match status" value="1"/>
</dbReference>
<evidence type="ECO:0000256" key="2">
    <source>
        <dbReference type="ARBA" id="ARBA00023125"/>
    </source>
</evidence>
<keyword evidence="1" id="KW-0805">Transcription regulation</keyword>
<dbReference type="PANTHER" id="PTHR33164:SF43">
    <property type="entry name" value="HTH-TYPE TRANSCRIPTIONAL REPRESSOR YETL"/>
    <property type="match status" value="1"/>
</dbReference>
<accession>A0A5R9EJS4</accession>
<dbReference type="InterPro" id="IPR039422">
    <property type="entry name" value="MarR/SlyA-like"/>
</dbReference>
<organism evidence="5 6">
    <name type="scientific">Ruoffia tabacinasalis</name>
    <dbReference type="NCBI Taxonomy" id="87458"/>
    <lineage>
        <taxon>Bacteria</taxon>
        <taxon>Bacillati</taxon>
        <taxon>Bacillota</taxon>
        <taxon>Bacilli</taxon>
        <taxon>Lactobacillales</taxon>
        <taxon>Aerococcaceae</taxon>
        <taxon>Ruoffia</taxon>
    </lineage>
</organism>
<feature type="domain" description="HTH marR-type" evidence="4">
    <location>
        <begin position="3"/>
        <end position="146"/>
    </location>
</feature>
<evidence type="ECO:0000259" key="4">
    <source>
        <dbReference type="PROSITE" id="PS50995"/>
    </source>
</evidence>
<dbReference type="GO" id="GO:0003677">
    <property type="term" value="F:DNA binding"/>
    <property type="evidence" value="ECO:0007669"/>
    <property type="project" value="UniProtKB-KW"/>
</dbReference>
<dbReference type="Proteomes" id="UP000306420">
    <property type="component" value="Unassembled WGS sequence"/>
</dbReference>
<keyword evidence="3" id="KW-0804">Transcription</keyword>
<dbReference type="RefSeq" id="WP_138403537.1">
    <property type="nucleotide sequence ID" value="NZ_VBSP01000002.1"/>
</dbReference>
<dbReference type="SMART" id="SM00347">
    <property type="entry name" value="HTH_MARR"/>
    <property type="match status" value="1"/>
</dbReference>
<dbReference type="InterPro" id="IPR023187">
    <property type="entry name" value="Tscrpt_reg_MarR-type_CS"/>
</dbReference>
<reference evidence="5 6" key="1">
    <citation type="submission" date="2019-05" db="EMBL/GenBank/DDBJ databases">
        <title>The metagenome of a microbial culture collection derived from dairy environment covers the genomic content of the human microbiome.</title>
        <authorList>
            <person name="Roder T."/>
            <person name="Wuthrich D."/>
            <person name="Sattari Z."/>
            <person name="Von Ah U."/>
            <person name="Bar C."/>
            <person name="Ronchi F."/>
            <person name="Macpherson A.J."/>
            <person name="Ganal-Vonarburg S.C."/>
            <person name="Bruggmann R."/>
            <person name="Vergeres G."/>
        </authorList>
    </citation>
    <scope>NUCLEOTIDE SEQUENCE [LARGE SCALE GENOMIC DNA]</scope>
    <source>
        <strain evidence="5 6">FAM 24227</strain>
    </source>
</reference>
<dbReference type="EMBL" id="VBSP01000002">
    <property type="protein sequence ID" value="TLQ49255.1"/>
    <property type="molecule type" value="Genomic_DNA"/>
</dbReference>
<dbReference type="PROSITE" id="PS50995">
    <property type="entry name" value="HTH_MARR_2"/>
    <property type="match status" value="1"/>
</dbReference>
<dbReference type="GO" id="GO:0003700">
    <property type="term" value="F:DNA-binding transcription factor activity"/>
    <property type="evidence" value="ECO:0007669"/>
    <property type="project" value="InterPro"/>
</dbReference>
<dbReference type="AlphaFoldDB" id="A0A5R9EJS4"/>
<dbReference type="InterPro" id="IPR000835">
    <property type="entry name" value="HTH_MarR-typ"/>
</dbReference>
<sequence length="150" mass="17823">MKKRHLVHQMYNMSQMFSRAAEVQGRSVMSKSEFKILFHVWKTHREEDKMLTSRELATLMNVSSPAISRTVKGLVQKEWLIQEDDPDDRRNIFLKLSDEGKENYERAIQHMENSMKIIFDEFTEEEIRVFLDTGARLTKVLNKIKEESEE</sequence>
<evidence type="ECO:0000256" key="1">
    <source>
        <dbReference type="ARBA" id="ARBA00023015"/>
    </source>
</evidence>
<evidence type="ECO:0000256" key="3">
    <source>
        <dbReference type="ARBA" id="ARBA00023163"/>
    </source>
</evidence>
<dbReference type="PANTHER" id="PTHR33164">
    <property type="entry name" value="TRANSCRIPTIONAL REGULATOR, MARR FAMILY"/>
    <property type="match status" value="1"/>
</dbReference>
<dbReference type="InterPro" id="IPR036388">
    <property type="entry name" value="WH-like_DNA-bd_sf"/>
</dbReference>
<comment type="caution">
    <text evidence="5">The sequence shown here is derived from an EMBL/GenBank/DDBJ whole genome shotgun (WGS) entry which is preliminary data.</text>
</comment>
<dbReference type="GO" id="GO:0006950">
    <property type="term" value="P:response to stress"/>
    <property type="evidence" value="ECO:0007669"/>
    <property type="project" value="TreeGrafter"/>
</dbReference>
<dbReference type="Gene3D" id="1.10.10.10">
    <property type="entry name" value="Winged helix-like DNA-binding domain superfamily/Winged helix DNA-binding domain"/>
    <property type="match status" value="1"/>
</dbReference>